<dbReference type="VEuPathDB" id="VectorBase:GPAI029309"/>
<keyword evidence="2" id="KW-1185">Reference proteome</keyword>
<dbReference type="Proteomes" id="UP000092445">
    <property type="component" value="Unassembled WGS sequence"/>
</dbReference>
<reference evidence="1" key="2">
    <citation type="submission" date="2020-05" db="UniProtKB">
        <authorList>
            <consortium name="EnsemblMetazoa"/>
        </authorList>
    </citation>
    <scope>IDENTIFICATION</scope>
    <source>
        <strain evidence="1">IAEA</strain>
    </source>
</reference>
<dbReference type="AlphaFoldDB" id="A0A1A9ZYY5"/>
<reference evidence="2" key="1">
    <citation type="submission" date="2014-03" db="EMBL/GenBank/DDBJ databases">
        <authorList>
            <person name="Aksoy S."/>
            <person name="Warren W."/>
            <person name="Wilson R.K."/>
        </authorList>
    </citation>
    <scope>NUCLEOTIDE SEQUENCE [LARGE SCALE GENOMIC DNA]</scope>
    <source>
        <strain evidence="2">IAEA</strain>
    </source>
</reference>
<evidence type="ECO:0000313" key="2">
    <source>
        <dbReference type="Proteomes" id="UP000092445"/>
    </source>
</evidence>
<name>A0A1A9ZYY5_GLOPL</name>
<evidence type="ECO:0000313" key="1">
    <source>
        <dbReference type="EnsemblMetazoa" id="GPAI029309-PA"/>
    </source>
</evidence>
<sequence length="67" mass="7605">MLTSSNSNSIFDTYSIIMLTMRDVNYTFTAIDIAAYGFQRDDGVMFHSVFGGRLELPKTKNNFNQPT</sequence>
<protein>
    <submittedName>
        <fullName evidence="1">Uncharacterized protein</fullName>
    </submittedName>
</protein>
<accession>A0A1A9ZYY5</accession>
<proteinExistence type="predicted"/>
<dbReference type="EnsemblMetazoa" id="GPAI029309-RA">
    <property type="protein sequence ID" value="GPAI029309-PA"/>
    <property type="gene ID" value="GPAI029309"/>
</dbReference>
<organism evidence="1 2">
    <name type="scientific">Glossina pallidipes</name>
    <name type="common">Tsetse fly</name>
    <dbReference type="NCBI Taxonomy" id="7398"/>
    <lineage>
        <taxon>Eukaryota</taxon>
        <taxon>Metazoa</taxon>
        <taxon>Ecdysozoa</taxon>
        <taxon>Arthropoda</taxon>
        <taxon>Hexapoda</taxon>
        <taxon>Insecta</taxon>
        <taxon>Pterygota</taxon>
        <taxon>Neoptera</taxon>
        <taxon>Endopterygota</taxon>
        <taxon>Diptera</taxon>
        <taxon>Brachycera</taxon>
        <taxon>Muscomorpha</taxon>
        <taxon>Hippoboscoidea</taxon>
        <taxon>Glossinidae</taxon>
        <taxon>Glossina</taxon>
    </lineage>
</organism>